<accession>A0A7X6H0Z0</accession>
<dbReference type="GO" id="GO:0004386">
    <property type="term" value="F:helicase activity"/>
    <property type="evidence" value="ECO:0007669"/>
    <property type="project" value="InterPro"/>
</dbReference>
<gene>
    <name evidence="5" type="ORF">HCU73_09690</name>
</gene>
<dbReference type="SUPFAM" id="SSF52540">
    <property type="entry name" value="P-loop containing nucleoside triphosphate hydrolases"/>
    <property type="match status" value="1"/>
</dbReference>
<feature type="domain" description="DNA2/NAM7 helicase helicase" evidence="2">
    <location>
        <begin position="936"/>
        <end position="977"/>
    </location>
</feature>
<dbReference type="Proteomes" id="UP000526408">
    <property type="component" value="Unassembled WGS sequence"/>
</dbReference>
<evidence type="ECO:0000313" key="6">
    <source>
        <dbReference type="Proteomes" id="UP000526408"/>
    </source>
</evidence>
<dbReference type="EMBL" id="JAAZQQ010000002">
    <property type="protein sequence ID" value="NKX44861.1"/>
    <property type="molecule type" value="Genomic_DNA"/>
</dbReference>
<dbReference type="InterPro" id="IPR025103">
    <property type="entry name" value="DUF4011"/>
</dbReference>
<dbReference type="InterPro" id="IPR021754">
    <property type="entry name" value="DUF3320"/>
</dbReference>
<dbReference type="InterPro" id="IPR041679">
    <property type="entry name" value="DNA2/NAM7-like_C"/>
</dbReference>
<dbReference type="FunFam" id="3.40.960.10:FF:000002">
    <property type="entry name" value="DNA helicase related protein"/>
    <property type="match status" value="1"/>
</dbReference>
<feature type="domain" description="Restriction endonuclease type II-like" evidence="4">
    <location>
        <begin position="1254"/>
        <end position="1351"/>
    </location>
</feature>
<feature type="domain" description="DNA2/NAM7 helicase helicase" evidence="2">
    <location>
        <begin position="299"/>
        <end position="362"/>
    </location>
</feature>
<evidence type="ECO:0000313" key="5">
    <source>
        <dbReference type="EMBL" id="NKX44861.1"/>
    </source>
</evidence>
<keyword evidence="6" id="KW-1185">Reference proteome</keyword>
<evidence type="ECO:0000259" key="4">
    <source>
        <dbReference type="Pfam" id="PF18741"/>
    </source>
</evidence>
<evidence type="ECO:0000259" key="3">
    <source>
        <dbReference type="Pfam" id="PF13087"/>
    </source>
</evidence>
<proteinExistence type="predicted"/>
<dbReference type="Pfam" id="PF13086">
    <property type="entry name" value="AAA_11"/>
    <property type="match status" value="2"/>
</dbReference>
<dbReference type="InterPro" id="IPR011335">
    <property type="entry name" value="Restrct_endonuc-II-like"/>
</dbReference>
<comment type="caution">
    <text evidence="5">The sequence shown here is derived from an EMBL/GenBank/DDBJ whole genome shotgun (WGS) entry which is preliminary data.</text>
</comment>
<dbReference type="InterPro" id="IPR049468">
    <property type="entry name" value="Restrct_endonuc-II-like_dom"/>
</dbReference>
<dbReference type="InterPro" id="IPR027417">
    <property type="entry name" value="P-loop_NTPase"/>
</dbReference>
<evidence type="ECO:0000259" key="2">
    <source>
        <dbReference type="Pfam" id="PF13086"/>
    </source>
</evidence>
<dbReference type="InterPro" id="IPR045055">
    <property type="entry name" value="DNA2/NAM7-like"/>
</dbReference>
<name>A0A7X6H0Z0_9RHOB</name>
<protein>
    <submittedName>
        <fullName evidence="5">DUF3320 domain-containing protein</fullName>
    </submittedName>
</protein>
<dbReference type="Pfam" id="PF11784">
    <property type="entry name" value="DUF3320"/>
    <property type="match status" value="1"/>
</dbReference>
<dbReference type="Gene3D" id="3.40.960.10">
    <property type="entry name" value="VSR Endonuclease"/>
    <property type="match status" value="1"/>
</dbReference>
<dbReference type="InterPro" id="IPR041677">
    <property type="entry name" value="DNA2/NAM7_AAA_11"/>
</dbReference>
<feature type="domain" description="DNA2/NAM7 helicase-like C-terminal" evidence="3">
    <location>
        <begin position="1012"/>
        <end position="1206"/>
    </location>
</feature>
<dbReference type="Pfam" id="PF13195">
    <property type="entry name" value="DUF4011"/>
    <property type="match status" value="1"/>
</dbReference>
<dbReference type="Gene3D" id="3.40.50.300">
    <property type="entry name" value="P-loop containing nucleotide triphosphate hydrolases"/>
    <property type="match status" value="3"/>
</dbReference>
<evidence type="ECO:0000259" key="1">
    <source>
        <dbReference type="Pfam" id="PF11784"/>
    </source>
</evidence>
<dbReference type="Pfam" id="PF18741">
    <property type="entry name" value="MTES_1575"/>
    <property type="match status" value="1"/>
</dbReference>
<dbReference type="SUPFAM" id="SSF52980">
    <property type="entry name" value="Restriction endonuclease-like"/>
    <property type="match status" value="1"/>
</dbReference>
<reference evidence="5 6" key="1">
    <citation type="submission" date="2020-04" db="EMBL/GenBank/DDBJ databases">
        <authorList>
            <person name="Yoon J."/>
        </authorList>
    </citation>
    <scope>NUCLEOTIDE SEQUENCE [LARGE SCALE GENOMIC DNA]</scope>
    <source>
        <strain evidence="5 6">KMU-115</strain>
    </source>
</reference>
<dbReference type="PANTHER" id="PTHR10887:SF530">
    <property type="entry name" value="SUPERFAMILY I DNA HELICASES"/>
    <property type="match status" value="1"/>
</dbReference>
<feature type="domain" description="DUF3320" evidence="1">
    <location>
        <begin position="1413"/>
        <end position="1458"/>
    </location>
</feature>
<dbReference type="PANTHER" id="PTHR10887">
    <property type="entry name" value="DNA2/NAM7 HELICASE FAMILY"/>
    <property type="match status" value="1"/>
</dbReference>
<dbReference type="Pfam" id="PF13087">
    <property type="entry name" value="AAA_12"/>
    <property type="match status" value="1"/>
</dbReference>
<sequence length="1562" mass="170711">MTDPAISRVLEAARRRLLDTGTRNRLIHVNRANTRANCLNIINERSDAVYEILRASSRKMRFKAMGKDKGGEGQDMLLALPEPDIPEGADRLTDAILETPLGPDALARRLLRLATDAKTAEEEQGLNILYLAMGFLQWRESPASETTREAPLILLPVQLTRNERSSTYDIQCRDDDIATNLPLQQRLRTDFGISMPEIEESEDWKPSDYFATVRDAVSGQPGWTLDANGMQLGFFSFAKLLMHRDLDPSTWPEGAFAENDLLRGLLAEGFDAPSPIFGPGDRLDEILDPAEIVQVIDADASQTIVIEEVRRGSSLVVQGPPGTGKSQTITNLIAAAAHDGKSVLFVAEKMAALSVVHDRLVRAGLRDICLELHSRTANKKALAQELGRTLMASAQALPGAPDPARLRDTRDRLNRITSLLHDPLSPTGDTPFRAITEIVGFIGDGAPPPCVPLDGLESLDRTTRDRACAALTAYAEALGRSGPPEAHPFRGTGALDLQPTDLARLENELAEAISAIDVLSAEGQRLATITGLRAPTTLDEVDRLVASLRSLGGQPPDARDWIAPLFDHARSPRLAEALATGSAWSEARQAADADFAVAAWTTDVAEMRAALARGQASFFSRLFGGYRRASGELAGLLAGPLPKSAAERIALVDRIVQIQALRRALADEEPWLQATLGPAWRGERMPFAKAAAAASWMARLNKTGAIANGEQLSAALDAMPDPVKAADHLAALTATALQRISAPIARLQLDLTHADLGSPIDRTSLAEVRDAFAQMAAEPDRYSDWVGLARAIATAVTAGAEGVVDAVADERVPPARAAQEFAYACAEARWTAARRVRPELNDLPQLNRHDLVSLFADLEKDRIDTARNLILSRHFEQMPRGTMGEMGIIRGEIARKRGHKPIRWVMRNAGSIVQRIKPVMLMSPISVAQFLPPGSAQFDILVIDEASQIRPEDALGVIARARQIVVVGDQKQLPPTSFFDRLVDDVEENDEDEEETVVGATASDMESILSLCEARGLRQRMLEWHYRSRDPSLIRVNNAEFYEDRLVLPPSPLQLDPDYGLKFRRVPGVYARGGSGLGRQGTNRIEAEAVVAAMADHARNWPDLSLGVVAFSKAQATMLTEVLELQRRRDPVLDGFLREGKAEDVFVKNIENVQGDERDVILISVGYGPQEPNGRLPAMSFGPVNGEGGERRLNVLFSRSRVRCEVFASFDPGDIDPSRSSREGPRVLKRFLDFAKTGQIESHAPTGLDADSPFEEDVARVIRAQGFLADPQVGSRGFRIDIGVRHPDRPGQYLLAVECDGAAYHAALWARERDRLRQGILENLGWRFHRIWSTDWFHHRAREIERLRTALEGARAAMDDGIRVRGANHGSERATLPAEPVAKQPDAIDIGHLALKAPAYVRADLSIRSSIEPHEAPVQQLAELVSRIVAIEGPIHSDEVARRIAAAFGRSRTGNRIADATVRAVRSAMQRDKDLQRDGAFLMTRKQAEAPPVRDRSAETGALLKAAYLPPVEIAAAARVVLQESGEVPQEDLVRAVARLMGFQRVGAELSAAIVSALVRNI</sequence>
<organism evidence="5 6">
    <name type="scientific">Roseicyclus persicicus</name>
    <dbReference type="NCBI Taxonomy" id="2650661"/>
    <lineage>
        <taxon>Bacteria</taxon>
        <taxon>Pseudomonadati</taxon>
        <taxon>Pseudomonadota</taxon>
        <taxon>Alphaproteobacteria</taxon>
        <taxon>Rhodobacterales</taxon>
        <taxon>Roseobacteraceae</taxon>
        <taxon>Roseicyclus</taxon>
    </lineage>
</organism>